<feature type="compositionally biased region" description="Acidic residues" evidence="1">
    <location>
        <begin position="1"/>
        <end position="20"/>
    </location>
</feature>
<organism evidence="3 4">
    <name type="scientific">Rhizodiscina lignyota</name>
    <dbReference type="NCBI Taxonomy" id="1504668"/>
    <lineage>
        <taxon>Eukaryota</taxon>
        <taxon>Fungi</taxon>
        <taxon>Dikarya</taxon>
        <taxon>Ascomycota</taxon>
        <taxon>Pezizomycotina</taxon>
        <taxon>Dothideomycetes</taxon>
        <taxon>Pleosporomycetidae</taxon>
        <taxon>Aulographales</taxon>
        <taxon>Rhizodiscinaceae</taxon>
        <taxon>Rhizodiscina</taxon>
    </lineage>
</organism>
<dbReference type="PANTHER" id="PTHR33112">
    <property type="entry name" value="DOMAIN PROTEIN, PUTATIVE-RELATED"/>
    <property type="match status" value="1"/>
</dbReference>
<evidence type="ECO:0000256" key="1">
    <source>
        <dbReference type="SAM" id="MobiDB-lite"/>
    </source>
</evidence>
<dbReference type="Proteomes" id="UP000799772">
    <property type="component" value="Unassembled WGS sequence"/>
</dbReference>
<gene>
    <name evidence="3" type="ORF">NA57DRAFT_55731</name>
</gene>
<proteinExistence type="predicted"/>
<dbReference type="InterPro" id="IPR010730">
    <property type="entry name" value="HET"/>
</dbReference>
<dbReference type="AlphaFoldDB" id="A0A9P4MBI8"/>
<keyword evidence="4" id="KW-1185">Reference proteome</keyword>
<feature type="region of interest" description="Disordered" evidence="1">
    <location>
        <begin position="1"/>
        <end position="32"/>
    </location>
</feature>
<dbReference type="Pfam" id="PF06985">
    <property type="entry name" value="HET"/>
    <property type="match status" value="1"/>
</dbReference>
<protein>
    <submittedName>
        <fullName evidence="3">HET-domain-containing protein</fullName>
    </submittedName>
</protein>
<evidence type="ECO:0000313" key="4">
    <source>
        <dbReference type="Proteomes" id="UP000799772"/>
    </source>
</evidence>
<dbReference type="PANTHER" id="PTHR33112:SF16">
    <property type="entry name" value="HETEROKARYON INCOMPATIBILITY DOMAIN-CONTAINING PROTEIN"/>
    <property type="match status" value="1"/>
</dbReference>
<name>A0A9P4MBI8_9PEZI</name>
<sequence length="779" mass="89059">MSSDSDYWETDESGPPEPDAEAPPPLLPVPDGISRPGDALCDVCRALKLEAKRFVVLPGDKEYGKWNEPDDLSMSLGKVEDMKKKTGCPLCRLILVALSAKDVPTHENDEPLCVTMSWNTKGPSPDPSAPWAHRPEVRVLRPYLQTESGGFAETRLNLFPEITLLANDSPTDSITYFMRPYNQDRIDFAVVRRWLALCDEHHGKACRKNPVLKKLKRSHPTKEVPDFRCIDVEQKCVTILPPGCRYAALSYVWGGPIKFQALSSNIEELAKPGSLDNHQFASQIPETIRDAIDVAKEIGIKYLWVDNLCIVQNNEKKKTSTIKTMDIIYATADLVIVTAGSDTAYMGINGLRSGTRETQQPIEEIAPGFRLAFRTRWADSVEGRSYYSRGWTYQETHFATRSLIFIDGKVVFRCQGVDAWEEHLIESPAEIEGERRQRNSGFEGGDIGEFEGLIQNYSERKLSYDDDVYNAFAGVSRQLTVQLDTELCHGIPTRYFDWFLLWRPLSLQSRRISKDGQQTLAPSWSWSGWVEQSWPHMWDWYNRSIRSIRKAIRKRTWIIWYQRDGHGSTSCTRLVRHPDDSDSDWEESKNFYGSRIQQRFKMDCSRVEPSKMLLKDINPPDYVEDILSNHAGSGFLQFWTVSLTLRLDEPNSRDEERGPVDRRHRLGIFGRSGRELGIIRVQPLWLEYNPVPQEREFILMCEGRDTRAENGRIDDEKGWRYKAMLLEWVGENGAKTAMGSIDRAGRPMYAERVDIGSIGKKDLKEAFGDGPVWKEIILG</sequence>
<evidence type="ECO:0000259" key="2">
    <source>
        <dbReference type="Pfam" id="PF06985"/>
    </source>
</evidence>
<feature type="domain" description="Heterokaryon incompatibility" evidence="2">
    <location>
        <begin position="246"/>
        <end position="395"/>
    </location>
</feature>
<evidence type="ECO:0000313" key="3">
    <source>
        <dbReference type="EMBL" id="KAF2099789.1"/>
    </source>
</evidence>
<accession>A0A9P4MBI8</accession>
<reference evidence="3" key="1">
    <citation type="journal article" date="2020" name="Stud. Mycol.">
        <title>101 Dothideomycetes genomes: a test case for predicting lifestyles and emergence of pathogens.</title>
        <authorList>
            <person name="Haridas S."/>
            <person name="Albert R."/>
            <person name="Binder M."/>
            <person name="Bloem J."/>
            <person name="Labutti K."/>
            <person name="Salamov A."/>
            <person name="Andreopoulos B."/>
            <person name="Baker S."/>
            <person name="Barry K."/>
            <person name="Bills G."/>
            <person name="Bluhm B."/>
            <person name="Cannon C."/>
            <person name="Castanera R."/>
            <person name="Culley D."/>
            <person name="Daum C."/>
            <person name="Ezra D."/>
            <person name="Gonzalez J."/>
            <person name="Henrissat B."/>
            <person name="Kuo A."/>
            <person name="Liang C."/>
            <person name="Lipzen A."/>
            <person name="Lutzoni F."/>
            <person name="Magnuson J."/>
            <person name="Mondo S."/>
            <person name="Nolan M."/>
            <person name="Ohm R."/>
            <person name="Pangilinan J."/>
            <person name="Park H.-J."/>
            <person name="Ramirez L."/>
            <person name="Alfaro M."/>
            <person name="Sun H."/>
            <person name="Tritt A."/>
            <person name="Yoshinaga Y."/>
            <person name="Zwiers L.-H."/>
            <person name="Turgeon B."/>
            <person name="Goodwin S."/>
            <person name="Spatafora J."/>
            <person name="Crous P."/>
            <person name="Grigoriev I."/>
        </authorList>
    </citation>
    <scope>NUCLEOTIDE SEQUENCE</scope>
    <source>
        <strain evidence="3">CBS 133067</strain>
    </source>
</reference>
<dbReference type="EMBL" id="ML978125">
    <property type="protein sequence ID" value="KAF2099789.1"/>
    <property type="molecule type" value="Genomic_DNA"/>
</dbReference>
<dbReference type="OrthoDB" id="5135333at2759"/>
<comment type="caution">
    <text evidence="3">The sequence shown here is derived from an EMBL/GenBank/DDBJ whole genome shotgun (WGS) entry which is preliminary data.</text>
</comment>